<dbReference type="Proteomes" id="UP001501447">
    <property type="component" value="Unassembled WGS sequence"/>
</dbReference>
<dbReference type="Pfam" id="PF12840">
    <property type="entry name" value="HTH_20"/>
    <property type="match status" value="1"/>
</dbReference>
<keyword evidence="2" id="KW-0238">DNA-binding</keyword>
<dbReference type="InterPro" id="IPR011991">
    <property type="entry name" value="ArsR-like_HTH"/>
</dbReference>
<sequence length="232" mass="24454">MPLAPVRVPGLRHTGPVSGNPPSSGVAGLRVLAHPLRLRLLSLLTGTAYSAAEAARALGQSQANVSYHLRRLHAAGLVEAAGEIPVRGGTAKRYRHDPDSGQRVGRDLPQDAGVEAHLALAAALGEELRRRTAQRDTAVEGRMTDAEVWLEPAVWEDLKARADKLGEDLHTRALPPRTEGAVRVSATMALFAMTSDEDRPMPGTLSGTGVPNEPNGPGVKGEPDAHDAPEAP</sequence>
<dbReference type="PANTHER" id="PTHR33154:SF18">
    <property type="entry name" value="ARSENICAL RESISTANCE OPERON REPRESSOR"/>
    <property type="match status" value="1"/>
</dbReference>
<dbReference type="CDD" id="cd00090">
    <property type="entry name" value="HTH_ARSR"/>
    <property type="match status" value="1"/>
</dbReference>
<dbReference type="PANTHER" id="PTHR33154">
    <property type="entry name" value="TRANSCRIPTIONAL REGULATOR, ARSR FAMILY"/>
    <property type="match status" value="1"/>
</dbReference>
<dbReference type="InterPro" id="IPR051081">
    <property type="entry name" value="HTH_MetalResp_TranReg"/>
</dbReference>
<dbReference type="PRINTS" id="PR00778">
    <property type="entry name" value="HTHARSR"/>
</dbReference>
<comment type="caution">
    <text evidence="6">The sequence shown here is derived from an EMBL/GenBank/DDBJ whole genome shotgun (WGS) entry which is preliminary data.</text>
</comment>
<evidence type="ECO:0000256" key="3">
    <source>
        <dbReference type="ARBA" id="ARBA00023163"/>
    </source>
</evidence>
<feature type="compositionally biased region" description="Basic and acidic residues" evidence="4">
    <location>
        <begin position="221"/>
        <end position="232"/>
    </location>
</feature>
<dbReference type="InterPro" id="IPR036390">
    <property type="entry name" value="WH_DNA-bd_sf"/>
</dbReference>
<gene>
    <name evidence="6" type="ORF">GCM10009863_48470</name>
</gene>
<evidence type="ECO:0000313" key="6">
    <source>
        <dbReference type="EMBL" id="GAA2627804.1"/>
    </source>
</evidence>
<dbReference type="SMART" id="SM00418">
    <property type="entry name" value="HTH_ARSR"/>
    <property type="match status" value="1"/>
</dbReference>
<feature type="domain" description="HTH arsR-type" evidence="5">
    <location>
        <begin position="27"/>
        <end position="113"/>
    </location>
</feature>
<evidence type="ECO:0000256" key="1">
    <source>
        <dbReference type="ARBA" id="ARBA00023015"/>
    </source>
</evidence>
<dbReference type="InterPro" id="IPR001845">
    <property type="entry name" value="HTH_ArsR_DNA-bd_dom"/>
</dbReference>
<protein>
    <recommendedName>
        <fullName evidence="5">HTH arsR-type domain-containing protein</fullName>
    </recommendedName>
</protein>
<keyword evidence="1" id="KW-0805">Transcription regulation</keyword>
<dbReference type="EMBL" id="BAAARJ010000017">
    <property type="protein sequence ID" value="GAA2627804.1"/>
    <property type="molecule type" value="Genomic_DNA"/>
</dbReference>
<keyword evidence="7" id="KW-1185">Reference proteome</keyword>
<evidence type="ECO:0000256" key="2">
    <source>
        <dbReference type="ARBA" id="ARBA00023125"/>
    </source>
</evidence>
<keyword evidence="3" id="KW-0804">Transcription</keyword>
<organism evidence="6 7">
    <name type="scientific">Streptomyces axinellae</name>
    <dbReference type="NCBI Taxonomy" id="552788"/>
    <lineage>
        <taxon>Bacteria</taxon>
        <taxon>Bacillati</taxon>
        <taxon>Actinomycetota</taxon>
        <taxon>Actinomycetes</taxon>
        <taxon>Kitasatosporales</taxon>
        <taxon>Streptomycetaceae</taxon>
        <taxon>Streptomyces</taxon>
    </lineage>
</organism>
<evidence type="ECO:0000256" key="4">
    <source>
        <dbReference type="SAM" id="MobiDB-lite"/>
    </source>
</evidence>
<feature type="region of interest" description="Disordered" evidence="4">
    <location>
        <begin position="195"/>
        <end position="232"/>
    </location>
</feature>
<reference evidence="6 7" key="1">
    <citation type="journal article" date="2019" name="Int. J. Syst. Evol. Microbiol.">
        <title>The Global Catalogue of Microorganisms (GCM) 10K type strain sequencing project: providing services to taxonomists for standard genome sequencing and annotation.</title>
        <authorList>
            <consortium name="The Broad Institute Genomics Platform"/>
            <consortium name="The Broad Institute Genome Sequencing Center for Infectious Disease"/>
            <person name="Wu L."/>
            <person name="Ma J."/>
        </authorList>
    </citation>
    <scope>NUCLEOTIDE SEQUENCE [LARGE SCALE GENOMIC DNA]</scope>
    <source>
        <strain evidence="6 7">JCM 16373</strain>
    </source>
</reference>
<dbReference type="SUPFAM" id="SSF46785">
    <property type="entry name" value="Winged helix' DNA-binding domain"/>
    <property type="match status" value="1"/>
</dbReference>
<dbReference type="InterPro" id="IPR036388">
    <property type="entry name" value="WH-like_DNA-bd_sf"/>
</dbReference>
<accession>A0ABN3QJ60</accession>
<name>A0ABN3QJ60_9ACTN</name>
<evidence type="ECO:0000259" key="5">
    <source>
        <dbReference type="SMART" id="SM00418"/>
    </source>
</evidence>
<dbReference type="Gene3D" id="1.10.10.10">
    <property type="entry name" value="Winged helix-like DNA-binding domain superfamily/Winged helix DNA-binding domain"/>
    <property type="match status" value="1"/>
</dbReference>
<evidence type="ECO:0000313" key="7">
    <source>
        <dbReference type="Proteomes" id="UP001501447"/>
    </source>
</evidence>
<feature type="region of interest" description="Disordered" evidence="4">
    <location>
        <begin position="1"/>
        <end position="24"/>
    </location>
</feature>
<proteinExistence type="predicted"/>